<dbReference type="Proteomes" id="UP000282423">
    <property type="component" value="Unassembled WGS sequence"/>
</dbReference>
<dbReference type="SUPFAM" id="SSF56935">
    <property type="entry name" value="Porins"/>
    <property type="match status" value="1"/>
</dbReference>
<evidence type="ECO:0000256" key="2">
    <source>
        <dbReference type="ARBA" id="ARBA00022448"/>
    </source>
</evidence>
<dbReference type="EMBL" id="RBWS01000011">
    <property type="protein sequence ID" value="RKO70599.1"/>
    <property type="molecule type" value="Genomic_DNA"/>
</dbReference>
<dbReference type="InterPro" id="IPR037066">
    <property type="entry name" value="Plug_dom_sf"/>
</dbReference>
<keyword evidence="10" id="KW-1185">Reference proteome</keyword>
<dbReference type="Gene3D" id="2.40.170.20">
    <property type="entry name" value="TonB-dependent receptor, beta-barrel domain"/>
    <property type="match status" value="1"/>
</dbReference>
<dbReference type="Pfam" id="PF13715">
    <property type="entry name" value="CarbopepD_reg_2"/>
    <property type="match status" value="1"/>
</dbReference>
<name>A0A420VWL4_9SPHI</name>
<evidence type="ECO:0000256" key="1">
    <source>
        <dbReference type="ARBA" id="ARBA00004571"/>
    </source>
</evidence>
<dbReference type="Pfam" id="PF07715">
    <property type="entry name" value="Plug"/>
    <property type="match status" value="1"/>
</dbReference>
<protein>
    <submittedName>
        <fullName evidence="9">SusC/RagA family TonB-linked outer membrane protein</fullName>
    </submittedName>
</protein>
<accession>A0A420VWL4</accession>
<evidence type="ECO:0000256" key="6">
    <source>
        <dbReference type="ARBA" id="ARBA00023237"/>
    </source>
</evidence>
<dbReference type="InterPro" id="IPR008969">
    <property type="entry name" value="CarboxyPept-like_regulatory"/>
</dbReference>
<dbReference type="InterPro" id="IPR039426">
    <property type="entry name" value="TonB-dep_rcpt-like"/>
</dbReference>
<dbReference type="OrthoDB" id="691550at2"/>
<dbReference type="InterPro" id="IPR012910">
    <property type="entry name" value="Plug_dom"/>
</dbReference>
<reference evidence="9 10" key="1">
    <citation type="submission" date="2018-10" db="EMBL/GenBank/DDBJ databases">
        <title>Sphingobacterium sp. M05W1-28.</title>
        <authorList>
            <person name="Cai H."/>
        </authorList>
    </citation>
    <scope>NUCLEOTIDE SEQUENCE [LARGE SCALE GENOMIC DNA]</scope>
    <source>
        <strain evidence="9 10">M05W1-28</strain>
    </source>
</reference>
<comment type="subcellular location">
    <subcellularLocation>
        <location evidence="1 7">Cell outer membrane</location>
        <topology evidence="1 7">Multi-pass membrane protein</topology>
    </subcellularLocation>
</comment>
<dbReference type="NCBIfam" id="TIGR04056">
    <property type="entry name" value="OMP_RagA_SusC"/>
    <property type="match status" value="1"/>
</dbReference>
<dbReference type="PROSITE" id="PS52016">
    <property type="entry name" value="TONB_DEPENDENT_REC_3"/>
    <property type="match status" value="1"/>
</dbReference>
<keyword evidence="2 7" id="KW-0813">Transport</keyword>
<dbReference type="InterPro" id="IPR023997">
    <property type="entry name" value="TonB-dep_OMP_SusC/RagA_CS"/>
</dbReference>
<keyword evidence="3 7" id="KW-1134">Transmembrane beta strand</keyword>
<comment type="similarity">
    <text evidence="7">Belongs to the TonB-dependent receptor family.</text>
</comment>
<evidence type="ECO:0000313" key="10">
    <source>
        <dbReference type="Proteomes" id="UP000282423"/>
    </source>
</evidence>
<dbReference type="AlphaFoldDB" id="A0A420VWL4"/>
<dbReference type="RefSeq" id="WP_121125121.1">
    <property type="nucleotide sequence ID" value="NZ_RBWS01000011.1"/>
</dbReference>
<keyword evidence="4 7" id="KW-0812">Transmembrane</keyword>
<gene>
    <name evidence="9" type="ORF">D7322_15080</name>
</gene>
<evidence type="ECO:0000256" key="3">
    <source>
        <dbReference type="ARBA" id="ARBA00022452"/>
    </source>
</evidence>
<organism evidence="9 10">
    <name type="scientific">Sphingobacterium puteale</name>
    <dbReference type="NCBI Taxonomy" id="2420510"/>
    <lineage>
        <taxon>Bacteria</taxon>
        <taxon>Pseudomonadati</taxon>
        <taxon>Bacteroidota</taxon>
        <taxon>Sphingobacteriia</taxon>
        <taxon>Sphingobacteriales</taxon>
        <taxon>Sphingobacteriaceae</taxon>
        <taxon>Sphingobacterium</taxon>
    </lineage>
</organism>
<dbReference type="Gene3D" id="2.60.40.1120">
    <property type="entry name" value="Carboxypeptidase-like, regulatory domain"/>
    <property type="match status" value="1"/>
</dbReference>
<keyword evidence="5 7" id="KW-0472">Membrane</keyword>
<evidence type="ECO:0000256" key="7">
    <source>
        <dbReference type="PROSITE-ProRule" id="PRU01360"/>
    </source>
</evidence>
<dbReference type="NCBIfam" id="TIGR04057">
    <property type="entry name" value="SusC_RagA_signa"/>
    <property type="match status" value="1"/>
</dbReference>
<evidence type="ECO:0000256" key="5">
    <source>
        <dbReference type="ARBA" id="ARBA00023136"/>
    </source>
</evidence>
<evidence type="ECO:0000313" key="9">
    <source>
        <dbReference type="EMBL" id="RKO70599.1"/>
    </source>
</evidence>
<keyword evidence="6 7" id="KW-0998">Cell outer membrane</keyword>
<evidence type="ECO:0000256" key="4">
    <source>
        <dbReference type="ARBA" id="ARBA00022692"/>
    </source>
</evidence>
<dbReference type="GO" id="GO:0009279">
    <property type="term" value="C:cell outer membrane"/>
    <property type="evidence" value="ECO:0007669"/>
    <property type="project" value="UniProtKB-SubCell"/>
</dbReference>
<comment type="caution">
    <text evidence="9">The sequence shown here is derived from an EMBL/GenBank/DDBJ whole genome shotgun (WGS) entry which is preliminary data.</text>
</comment>
<feature type="domain" description="TonB-dependent receptor plug" evidence="8">
    <location>
        <begin position="241"/>
        <end position="348"/>
    </location>
</feature>
<proteinExistence type="inferred from homology"/>
<sequence>MTNRSNLMSALLDKVAHLVPINGDGKNNLKKVLFEWDKKYPLDCIVYSLRWIMSACTPVPMPKSVKGVIQLSLNLYFLVFNAIICLSKALKNKHALLILACLCFNKVICLSKALKNTTMLLTCIAVFHMFSLSAQTPRKDSGADGLLSISGIVLSSVDGKPIQGVSIRVEGEKGRASSNKDGSFSLPVANPKGLVSFSHVGFKRLETSYTAGVSMAVKLIPLENQLDEVEIVSTGYQKIPKERATGSFVQVDNELLNRQLSANLLDRLNGVSSAVLFDKSAVSNTNQAGISIRGRSTLFSNDEPLIILDNFPYSGDINAINPNDIASISILKDAGAASIWGARAGNGVIVISTKKGIKSTVPQINFVANLALTAKPDLYYPAQMTSSEFIDFERFLYEKGRYNTIINNGYGEISPVVTLLEKERKGEISQSTLEQNLLDLSKTDTRNDLERWYRTALRQQYALNLRGGSDRYTYFGSYGYDRDQQTLSTDNNRRHSFNFNSSLKLADHWLNLTNFIQFSDQLSRNNSQSFTPNYPYLDLIGASGEALAVSDGTLNMAYAANPGSNQLLDWSYRPWNENNANYSAATQSIRIGAGLEIKPFDWLTGKTEYMLQRSNSQNELLYGKDSYYVRNMVNTYSHLDPLKNTLIRPVPWGDMLDQTSLNTVSKSFRTSLTVDKWIGRKHSINGILGWEIRDDNASRYRNYFYGYNEETRVNQNAAIDYVSTYPFWFGNGSGRISNNDNSTASVDRFLSYFFKGSYSYDNKYILSVSARKDESNLFGVKSNQRGVPLWSVGGRWNAINHSRSERKLLSRLALRSSFGYSGNVDRSLSAYLTAQPSVGLTPWNANNLTVVNPPNPSLRWEKVKNWNMGLDLALYNDILELTADYFIKDGLDLMGTSLLAPQTGVTQFRGNTASTRTQGLDLILKSTLDFNKVKWTMSLQPSFMRSKVIKNYVSNRTNASIASNNRENPQEDYPYFALFSFQWAGLDDMGNPQGIKDGQPSIDYASLLNANDLGQLIYHGSLSPTSYGNFMHTINYRNFNLSFNLVYKFGYYFRRNNVFNGSSVSYRQEGFSDRWQEQGDENATFIPSLSYPLNNNRGTFFNLSERLVEPADHIRLKDIRIGYSFRQLPAGIKSLELFGTVTNVGLLWKRTKVRQDPDFNNIIPAPKIILLGANLNIN</sequence>
<dbReference type="Gene3D" id="2.170.130.10">
    <property type="entry name" value="TonB-dependent receptor, plug domain"/>
    <property type="match status" value="1"/>
</dbReference>
<dbReference type="InterPro" id="IPR036942">
    <property type="entry name" value="Beta-barrel_TonB_sf"/>
</dbReference>
<dbReference type="SUPFAM" id="SSF49464">
    <property type="entry name" value="Carboxypeptidase regulatory domain-like"/>
    <property type="match status" value="1"/>
</dbReference>
<dbReference type="InterPro" id="IPR023996">
    <property type="entry name" value="TonB-dep_OMP_SusC/RagA"/>
</dbReference>
<evidence type="ECO:0000259" key="8">
    <source>
        <dbReference type="Pfam" id="PF07715"/>
    </source>
</evidence>